<dbReference type="InterPro" id="IPR012674">
    <property type="entry name" value="Calycin"/>
</dbReference>
<dbReference type="PIRSF" id="PIRSF036226">
    <property type="entry name" value="UCP036226"/>
    <property type="match status" value="1"/>
</dbReference>
<evidence type="ECO:0000313" key="2">
    <source>
        <dbReference type="EMBL" id="NMJ40279.1"/>
    </source>
</evidence>
<evidence type="ECO:0000259" key="1">
    <source>
        <dbReference type="Pfam" id="PF08768"/>
    </source>
</evidence>
<dbReference type="EMBL" id="JABBKX010000001">
    <property type="protein sequence ID" value="NMJ40279.1"/>
    <property type="molecule type" value="Genomic_DNA"/>
</dbReference>
<dbReference type="InterPro" id="IPR014878">
    <property type="entry name" value="THAP4-like_heme-bd"/>
</dbReference>
<evidence type="ECO:0000313" key="3">
    <source>
        <dbReference type="Proteomes" id="UP000548582"/>
    </source>
</evidence>
<accession>A0A848E9Q2</accession>
<dbReference type="AlphaFoldDB" id="A0A848E9Q2"/>
<proteinExistence type="predicted"/>
<organism evidence="2 3">
    <name type="scientific">Neoroseomonas marina</name>
    <dbReference type="NCBI Taxonomy" id="1232220"/>
    <lineage>
        <taxon>Bacteria</taxon>
        <taxon>Pseudomonadati</taxon>
        <taxon>Pseudomonadota</taxon>
        <taxon>Alphaproteobacteria</taxon>
        <taxon>Acetobacterales</taxon>
        <taxon>Acetobacteraceae</taxon>
        <taxon>Neoroseomonas</taxon>
    </lineage>
</organism>
<dbReference type="Gene3D" id="2.40.128.20">
    <property type="match status" value="1"/>
</dbReference>
<dbReference type="SUPFAM" id="SSF50814">
    <property type="entry name" value="Lipocalins"/>
    <property type="match status" value="1"/>
</dbReference>
<reference evidence="2 3" key="1">
    <citation type="submission" date="2020-03" db="EMBL/GenBank/DDBJ databases">
        <authorList>
            <person name="Sun Q."/>
        </authorList>
    </citation>
    <scope>NUCLEOTIDE SEQUENCE [LARGE SCALE GENOMIC DNA]</scope>
    <source>
        <strain evidence="2 3">JC162</strain>
    </source>
</reference>
<dbReference type="Proteomes" id="UP000548582">
    <property type="component" value="Unassembled WGS sequence"/>
</dbReference>
<comment type="caution">
    <text evidence="2">The sequence shown here is derived from an EMBL/GenBank/DDBJ whole genome shotgun (WGS) entry which is preliminary data.</text>
</comment>
<dbReference type="InterPro" id="IPR014602">
    <property type="entry name" value="UCP036226"/>
</dbReference>
<feature type="domain" description="THAP4-like heme-binding" evidence="1">
    <location>
        <begin position="21"/>
        <end position="195"/>
    </location>
</feature>
<gene>
    <name evidence="2" type="ORF">GWK16_03445</name>
</gene>
<dbReference type="RefSeq" id="WP_170052540.1">
    <property type="nucleotide sequence ID" value="NZ_JABBKX010000001.1"/>
</dbReference>
<protein>
    <submittedName>
        <fullName evidence="2">FABP family protein</fullName>
    </submittedName>
</protein>
<sequence length="214" mass="23726">MLPIPKDIYTEPEASPDALANLGPLRGLAGTWAADKGIDINPKAAGPERRVFREHIRMEPIDPQTNGPQLFYGLRYHIHINTPDEQVTFHDQVGYWLWEPATGLILQSLTIPRGQIVLAAGQAKAGDKRISVSATRGDTRYGICTNTFLDEAFRTDRYSCAITFNDDGSWSYEIETDLMIRGTQPFNHHDTNTLKLVAPPQVNPLQAILSGQSG</sequence>
<dbReference type="Pfam" id="PF08768">
    <property type="entry name" value="THAP4_heme-bd"/>
    <property type="match status" value="1"/>
</dbReference>
<keyword evidence="3" id="KW-1185">Reference proteome</keyword>
<name>A0A848E9Q2_9PROT</name>